<dbReference type="PROSITE" id="PS50983">
    <property type="entry name" value="FE_B12_PBP"/>
    <property type="match status" value="1"/>
</dbReference>
<dbReference type="GO" id="GO:1901678">
    <property type="term" value="P:iron coordination entity transport"/>
    <property type="evidence" value="ECO:0007669"/>
    <property type="project" value="UniProtKB-ARBA"/>
</dbReference>
<keyword evidence="8" id="KW-1185">Reference proteome</keyword>
<sequence length="342" mass="35841">MRTTTRSRVTALIATAAAAALMLSGCATGDDSAMPDVASDGTFPVTIESAIGDAVIPSEPKRVVTLGWGTGDTVVALGVTPVGMENVTWGGDDDGYYPWVRDAIEESGDELPATFDVYPEIDVDAILQLEPDLILAPQSGLTADDHATLSAIAPTVGYPDAAWGTPWRQQIEIIGEALGKSDQAAGLISDLEGTLADAAAEHPEFDGVTFSYIYAAQAGALSFYQKGDPRVDVLTALGLVVDPVTAALPLTDGTFTTDVGLERADLLDGSDVVFTWFNDEANQKEMEAQPLFAQIPAVKRGSYVPSVDNQLGMASTVITPLSVPWALDKLVPQIVDAVSKVG</sequence>
<evidence type="ECO:0000256" key="1">
    <source>
        <dbReference type="ARBA" id="ARBA00004196"/>
    </source>
</evidence>
<feature type="chain" id="PRO_5021785459" evidence="5">
    <location>
        <begin position="30"/>
        <end position="342"/>
    </location>
</feature>
<feature type="domain" description="Fe/B12 periplasmic-binding" evidence="6">
    <location>
        <begin position="62"/>
        <end position="338"/>
    </location>
</feature>
<accession>A0A542YKT9</accession>
<gene>
    <name evidence="7" type="ORF">FB562_1818</name>
</gene>
<evidence type="ECO:0000256" key="5">
    <source>
        <dbReference type="SAM" id="SignalP"/>
    </source>
</evidence>
<dbReference type="EMBL" id="VFOM01000001">
    <property type="protein sequence ID" value="TQL48720.1"/>
    <property type="molecule type" value="Genomic_DNA"/>
</dbReference>
<comment type="similarity">
    <text evidence="2">Belongs to the bacterial solute-binding protein 8 family.</text>
</comment>
<reference evidence="7 8" key="1">
    <citation type="submission" date="2019-06" db="EMBL/GenBank/DDBJ databases">
        <title>Sequencing the genomes of 1000 actinobacteria strains.</title>
        <authorList>
            <person name="Klenk H.-P."/>
        </authorList>
    </citation>
    <scope>NUCLEOTIDE SEQUENCE [LARGE SCALE GENOMIC DNA]</scope>
    <source>
        <strain evidence="7 8">DSM 26477</strain>
    </source>
</reference>
<proteinExistence type="inferred from homology"/>
<feature type="signal peptide" evidence="5">
    <location>
        <begin position="1"/>
        <end position="29"/>
    </location>
</feature>
<evidence type="ECO:0000313" key="8">
    <source>
        <dbReference type="Proteomes" id="UP000317998"/>
    </source>
</evidence>
<keyword evidence="3" id="KW-0813">Transport</keyword>
<name>A0A542YKT9_9MICO</name>
<dbReference type="Pfam" id="PF01497">
    <property type="entry name" value="Peripla_BP_2"/>
    <property type="match status" value="1"/>
</dbReference>
<dbReference type="InterPro" id="IPR002491">
    <property type="entry name" value="ABC_transptr_periplasmic_BD"/>
</dbReference>
<keyword evidence="4 5" id="KW-0732">Signal</keyword>
<comment type="subcellular location">
    <subcellularLocation>
        <location evidence="1">Cell envelope</location>
    </subcellularLocation>
</comment>
<evidence type="ECO:0000256" key="3">
    <source>
        <dbReference type="ARBA" id="ARBA00022448"/>
    </source>
</evidence>
<dbReference type="RefSeq" id="WP_141880796.1">
    <property type="nucleotide sequence ID" value="NZ_VFOM01000001.1"/>
</dbReference>
<evidence type="ECO:0000259" key="6">
    <source>
        <dbReference type="PROSITE" id="PS50983"/>
    </source>
</evidence>
<dbReference type="PANTHER" id="PTHR30532">
    <property type="entry name" value="IRON III DICITRATE-BINDING PERIPLASMIC PROTEIN"/>
    <property type="match status" value="1"/>
</dbReference>
<dbReference type="SUPFAM" id="SSF53807">
    <property type="entry name" value="Helical backbone' metal receptor"/>
    <property type="match status" value="1"/>
</dbReference>
<dbReference type="GO" id="GO:0030288">
    <property type="term" value="C:outer membrane-bounded periplasmic space"/>
    <property type="evidence" value="ECO:0007669"/>
    <property type="project" value="TreeGrafter"/>
</dbReference>
<dbReference type="OrthoDB" id="1846031at2"/>
<comment type="caution">
    <text evidence="7">The sequence shown here is derived from an EMBL/GenBank/DDBJ whole genome shotgun (WGS) entry which is preliminary data.</text>
</comment>
<dbReference type="CDD" id="cd01146">
    <property type="entry name" value="FhuD"/>
    <property type="match status" value="1"/>
</dbReference>
<dbReference type="InterPro" id="IPR051313">
    <property type="entry name" value="Bact_iron-sidero_bind"/>
</dbReference>
<dbReference type="AlphaFoldDB" id="A0A542YKT9"/>
<evidence type="ECO:0000313" key="7">
    <source>
        <dbReference type="EMBL" id="TQL48720.1"/>
    </source>
</evidence>
<evidence type="ECO:0000256" key="2">
    <source>
        <dbReference type="ARBA" id="ARBA00008814"/>
    </source>
</evidence>
<dbReference type="PANTHER" id="PTHR30532:SF28">
    <property type="entry name" value="PETROBACTIN-BINDING PROTEIN YCLQ"/>
    <property type="match status" value="1"/>
</dbReference>
<dbReference type="Gene3D" id="3.40.50.1980">
    <property type="entry name" value="Nitrogenase molybdenum iron protein domain"/>
    <property type="match status" value="2"/>
</dbReference>
<dbReference type="PROSITE" id="PS51257">
    <property type="entry name" value="PROKAR_LIPOPROTEIN"/>
    <property type="match status" value="1"/>
</dbReference>
<organism evidence="7 8">
    <name type="scientific">Homoserinimonas aerilata</name>
    <dbReference type="NCBI Taxonomy" id="1162970"/>
    <lineage>
        <taxon>Bacteria</taxon>
        <taxon>Bacillati</taxon>
        <taxon>Actinomycetota</taxon>
        <taxon>Actinomycetes</taxon>
        <taxon>Micrococcales</taxon>
        <taxon>Microbacteriaceae</taxon>
        <taxon>Homoserinimonas</taxon>
    </lineage>
</organism>
<evidence type="ECO:0000256" key="4">
    <source>
        <dbReference type="ARBA" id="ARBA00022729"/>
    </source>
</evidence>
<dbReference type="Proteomes" id="UP000317998">
    <property type="component" value="Unassembled WGS sequence"/>
</dbReference>
<protein>
    <submittedName>
        <fullName evidence="7">Iron complex transport system substrate-binding protein</fullName>
    </submittedName>
</protein>